<dbReference type="SUPFAM" id="SSF56112">
    <property type="entry name" value="Protein kinase-like (PK-like)"/>
    <property type="match status" value="1"/>
</dbReference>
<keyword evidence="1" id="KW-0808">Transferase</keyword>
<feature type="region of interest" description="Disordered" evidence="6">
    <location>
        <begin position="202"/>
        <end position="233"/>
    </location>
</feature>
<feature type="compositionally biased region" description="Acidic residues" evidence="6">
    <location>
        <begin position="22"/>
        <end position="84"/>
    </location>
</feature>
<dbReference type="CDD" id="cd06606">
    <property type="entry name" value="STKc_MAPKKK"/>
    <property type="match status" value="1"/>
</dbReference>
<protein>
    <recommendedName>
        <fullName evidence="7">Protein kinase domain-containing protein</fullName>
    </recommendedName>
</protein>
<dbReference type="PROSITE" id="PS00107">
    <property type="entry name" value="PROTEIN_KINASE_ATP"/>
    <property type="match status" value="1"/>
</dbReference>
<accession>A0A7S1W5W5</accession>
<evidence type="ECO:0000256" key="2">
    <source>
        <dbReference type="ARBA" id="ARBA00022741"/>
    </source>
</evidence>
<evidence type="ECO:0000256" key="3">
    <source>
        <dbReference type="ARBA" id="ARBA00022777"/>
    </source>
</evidence>
<dbReference type="Pfam" id="PF00069">
    <property type="entry name" value="Pkinase"/>
    <property type="match status" value="1"/>
</dbReference>
<keyword evidence="3" id="KW-0418">Kinase</keyword>
<dbReference type="InterPro" id="IPR011009">
    <property type="entry name" value="Kinase-like_dom_sf"/>
</dbReference>
<dbReference type="InterPro" id="IPR008271">
    <property type="entry name" value="Ser/Thr_kinase_AS"/>
</dbReference>
<evidence type="ECO:0000313" key="8">
    <source>
        <dbReference type="EMBL" id="CAD9149982.1"/>
    </source>
</evidence>
<feature type="compositionally biased region" description="Low complexity" evidence="6">
    <location>
        <begin position="1"/>
        <end position="16"/>
    </location>
</feature>
<proteinExistence type="predicted"/>
<name>A0A7S1W5W5_NEODS</name>
<evidence type="ECO:0000256" key="6">
    <source>
        <dbReference type="SAM" id="MobiDB-lite"/>
    </source>
</evidence>
<gene>
    <name evidence="8" type="ORF">NDES1114_LOCUS32283</name>
</gene>
<dbReference type="AlphaFoldDB" id="A0A7S1W5W5"/>
<dbReference type="InterPro" id="IPR000719">
    <property type="entry name" value="Prot_kinase_dom"/>
</dbReference>
<evidence type="ECO:0000256" key="1">
    <source>
        <dbReference type="ARBA" id="ARBA00022679"/>
    </source>
</evidence>
<dbReference type="EMBL" id="HBGF01048331">
    <property type="protein sequence ID" value="CAD9149982.1"/>
    <property type="molecule type" value="Transcribed_RNA"/>
</dbReference>
<dbReference type="InterPro" id="IPR017441">
    <property type="entry name" value="Protein_kinase_ATP_BS"/>
</dbReference>
<keyword evidence="2 5" id="KW-0547">Nucleotide-binding</keyword>
<feature type="region of interest" description="Disordered" evidence="6">
    <location>
        <begin position="1"/>
        <end position="104"/>
    </location>
</feature>
<feature type="region of interest" description="Disordered" evidence="6">
    <location>
        <begin position="149"/>
        <end position="169"/>
    </location>
</feature>
<dbReference type="GO" id="GO:0005524">
    <property type="term" value="F:ATP binding"/>
    <property type="evidence" value="ECO:0007669"/>
    <property type="project" value="UniProtKB-UniRule"/>
</dbReference>
<dbReference type="PANTHER" id="PTHR48016">
    <property type="entry name" value="MAP KINASE KINASE KINASE SSK2-RELATED-RELATED"/>
    <property type="match status" value="1"/>
</dbReference>
<organism evidence="8">
    <name type="scientific">Neobodo designis</name>
    <name type="common">Flagellated protozoan</name>
    <name type="synonym">Bodo designis</name>
    <dbReference type="NCBI Taxonomy" id="312471"/>
    <lineage>
        <taxon>Eukaryota</taxon>
        <taxon>Discoba</taxon>
        <taxon>Euglenozoa</taxon>
        <taxon>Kinetoplastea</taxon>
        <taxon>Metakinetoplastina</taxon>
        <taxon>Neobodonida</taxon>
        <taxon>Neobodo</taxon>
    </lineage>
</organism>
<evidence type="ECO:0000259" key="7">
    <source>
        <dbReference type="PROSITE" id="PS50011"/>
    </source>
</evidence>
<keyword evidence="4 5" id="KW-0067">ATP-binding</keyword>
<reference evidence="8" key="1">
    <citation type="submission" date="2021-01" db="EMBL/GenBank/DDBJ databases">
        <authorList>
            <person name="Corre E."/>
            <person name="Pelletier E."/>
            <person name="Niang G."/>
            <person name="Scheremetjew M."/>
            <person name="Finn R."/>
            <person name="Kale V."/>
            <person name="Holt S."/>
            <person name="Cochrane G."/>
            <person name="Meng A."/>
            <person name="Brown T."/>
            <person name="Cohen L."/>
        </authorList>
    </citation>
    <scope>NUCLEOTIDE SEQUENCE</scope>
    <source>
        <strain evidence="8">CCAP 1951/1</strain>
    </source>
</reference>
<dbReference type="SMART" id="SM00220">
    <property type="entry name" value="S_TKc"/>
    <property type="match status" value="1"/>
</dbReference>
<dbReference type="PROSITE" id="PS00108">
    <property type="entry name" value="PROTEIN_KINASE_ST"/>
    <property type="match status" value="1"/>
</dbReference>
<dbReference type="PROSITE" id="PS50011">
    <property type="entry name" value="PROTEIN_KINASE_DOM"/>
    <property type="match status" value="1"/>
</dbReference>
<dbReference type="GO" id="GO:0004672">
    <property type="term" value="F:protein kinase activity"/>
    <property type="evidence" value="ECO:0007669"/>
    <property type="project" value="InterPro"/>
</dbReference>
<feature type="domain" description="Protein kinase" evidence="7">
    <location>
        <begin position="257"/>
        <end position="548"/>
    </location>
</feature>
<feature type="binding site" evidence="5">
    <location>
        <position position="285"/>
    </location>
    <ligand>
        <name>ATP</name>
        <dbReference type="ChEBI" id="CHEBI:30616"/>
    </ligand>
</feature>
<sequence>MSAAAASEDAKAAAAATSRGDYDDDFEAEEEEEDDVTSVEADDDDDDEEAEEDEEDEEESDDDDDEEEEEEEDEEEDEDSDDGLVDPFIVKVRKERDGNVANPASPSARWRVLRVDNEVKLAPFRKAVAHHVGVTNHRDALLFYYPSPPQSKKKGAGSAPSPAKRLPLSTAKQLQDAKDSFWGGTAPQLKVIVEVIERIPVQPPTPLSPGDRAPTSESDAAGPGQWNGSAQLSSSGAFGGTVRQVIDSLPPGEELKWTVMRTLGSGAYGQVFEALTDQGKLIAVKHLIVPSDAPGCMASSSSAAEELISEIRLLKRLRHRHIVEYYGCQTRVEENGTRIINIFLEHCHGGSINALRRRYDKERGGRLSAALVRNYTRQVLHGLEYLHRKGVVHRDLKGDNVLIGANGDAKLADFGCSKQVSTSLAKTTDMGGVDSGTPMKGAEACKTLVGTPLFMAPEVLKEEAHGYSSSADVWSIGCLVLELFGRKPWLVQGNTMFAVMYAVATAKTLPTGMPDECPPALFKFLEACFQRDPAARPSCSKLLKMDWMTCPDRELQEPAWKDEQSLTSPQKPQPPL</sequence>
<evidence type="ECO:0000256" key="5">
    <source>
        <dbReference type="PROSITE-ProRule" id="PRU10141"/>
    </source>
</evidence>
<dbReference type="Gene3D" id="1.10.510.10">
    <property type="entry name" value="Transferase(Phosphotransferase) domain 1"/>
    <property type="match status" value="1"/>
</dbReference>
<evidence type="ECO:0000256" key="4">
    <source>
        <dbReference type="ARBA" id="ARBA00022840"/>
    </source>
</evidence>
<dbReference type="InterPro" id="IPR050538">
    <property type="entry name" value="MAP_kinase_kinase_kinase"/>
</dbReference>